<name>A0A326U732_THEHA</name>
<sequence length="133" mass="15038">MESKGVPQPDSGAALFIGRILCKGETHFFPAEITSIESLWWAFVQEYPGSPVTVQPLEVIDDLPESALAWTFWPGALWRAEWTPVGNGEQVIGAIRFAAVDYIRGHRYWTISRESLRLWGSHPRRSLCLLGQR</sequence>
<reference evidence="1 2" key="1">
    <citation type="submission" date="2018-06" db="EMBL/GenBank/DDBJ databases">
        <title>Genomic Encyclopedia of Archaeal and Bacterial Type Strains, Phase II (KMG-II): from individual species to whole genera.</title>
        <authorList>
            <person name="Goeker M."/>
        </authorList>
    </citation>
    <scope>NUCLEOTIDE SEQUENCE [LARGE SCALE GENOMIC DNA]</scope>
    <source>
        <strain evidence="1 2">ATCC BAA-1881</strain>
    </source>
</reference>
<gene>
    <name evidence="1" type="ORF">EI42_03111</name>
</gene>
<comment type="caution">
    <text evidence="1">The sequence shown here is derived from an EMBL/GenBank/DDBJ whole genome shotgun (WGS) entry which is preliminary data.</text>
</comment>
<evidence type="ECO:0000313" key="2">
    <source>
        <dbReference type="Proteomes" id="UP000248806"/>
    </source>
</evidence>
<proteinExistence type="predicted"/>
<protein>
    <submittedName>
        <fullName evidence="1">Uncharacterized protein</fullName>
    </submittedName>
</protein>
<dbReference type="EMBL" id="QKUF01000010">
    <property type="protein sequence ID" value="PZW28357.1"/>
    <property type="molecule type" value="Genomic_DNA"/>
</dbReference>
<evidence type="ECO:0000313" key="1">
    <source>
        <dbReference type="EMBL" id="PZW28357.1"/>
    </source>
</evidence>
<dbReference type="Proteomes" id="UP000248806">
    <property type="component" value="Unassembled WGS sequence"/>
</dbReference>
<dbReference type="AlphaFoldDB" id="A0A326U732"/>
<keyword evidence="2" id="KW-1185">Reference proteome</keyword>
<accession>A0A326U732</accession>
<organism evidence="1 2">
    <name type="scientific">Thermosporothrix hazakensis</name>
    <dbReference type="NCBI Taxonomy" id="644383"/>
    <lineage>
        <taxon>Bacteria</taxon>
        <taxon>Bacillati</taxon>
        <taxon>Chloroflexota</taxon>
        <taxon>Ktedonobacteria</taxon>
        <taxon>Ktedonobacterales</taxon>
        <taxon>Thermosporotrichaceae</taxon>
        <taxon>Thermosporothrix</taxon>
    </lineage>
</organism>